<evidence type="ECO:0000256" key="2">
    <source>
        <dbReference type="SAM" id="Phobius"/>
    </source>
</evidence>
<keyword evidence="2" id="KW-0472">Membrane</keyword>
<dbReference type="VEuPathDB" id="FungiDB:PAAG_00926"/>
<gene>
    <name evidence="3" type="ORF">PAAG_00926</name>
</gene>
<name>C1GQY1_PARBA</name>
<dbReference type="PANTHER" id="PTHR34391:SF1">
    <property type="entry name" value="UPF0658 GOLGI APPARATUS MEMBRANE PROTEIN C1952.10C-RELATED"/>
    <property type="match status" value="1"/>
</dbReference>
<dbReference type="GeneID" id="9100726"/>
<dbReference type="eggNOG" id="ENOG502RXYE">
    <property type="taxonomic scope" value="Eukaryota"/>
</dbReference>
<feature type="transmembrane region" description="Helical" evidence="2">
    <location>
        <begin position="284"/>
        <end position="304"/>
    </location>
</feature>
<evidence type="ECO:0000313" key="4">
    <source>
        <dbReference type="Proteomes" id="UP000002059"/>
    </source>
</evidence>
<evidence type="ECO:0000256" key="1">
    <source>
        <dbReference type="SAM" id="MobiDB-lite"/>
    </source>
</evidence>
<keyword evidence="4" id="KW-1185">Reference proteome</keyword>
<accession>C1GQY1</accession>
<sequence>MAITIGLLHVRPLENKNVYSMYVLTCFAIDAQNEREIQIKLIGRLAASASGQLITIILDPTTHRLIPGSTDCCSSNPLFHHLLAAVAGRALVHWSHGACQQQARDLDLIPIPTTPIPIPFYPSIIITSCPPGRTPHPSSSISIHNILRNRIASTRSTRGSEADPSNTLLKGAVLRPGAKPPRYLTTHLAPRSWEGGLSTPPSTNPPPASVPKTAIQTSSLKSPECIGQTHAGRGHTSLPVFQSELRGNYGTAATSRTIPTFLTLYIFGFVYELILTYDALRLKNTIQVIGICLCNVGLLIYGAVQTDQIREAILALNRGHNIDKKIWPDVKPFLVAIPIIIGIGSVLMMFVAWKLYDEFAWTIYKHISADLRMKRRYLTYQIYIALLKFDFFFFLGFTVQFVVIVTDKKATEYILTIIAIPFTILILLSAAWSTRRENTPGMIITILLYHGGLAYFLFKLVRMYTPPRMDAYKAARTSLTFFTVITIALIIMTIINACICTNNFNKGLKPHISSRKVNNDDEKPNTTELSTNMKVGELLPVRMTID</sequence>
<feature type="compositionally biased region" description="Polar residues" evidence="1">
    <location>
        <begin position="154"/>
        <end position="168"/>
    </location>
</feature>
<feature type="transmembrane region" description="Helical" evidence="2">
    <location>
        <begin position="439"/>
        <end position="458"/>
    </location>
</feature>
<dbReference type="KEGG" id="pbl:PAAG_00926"/>
<feature type="transmembrane region" description="Helical" evidence="2">
    <location>
        <begin position="413"/>
        <end position="432"/>
    </location>
</feature>
<reference evidence="3 4" key="1">
    <citation type="journal article" date="2011" name="PLoS Genet.">
        <title>Comparative genomic analysis of human fungal pathogens causing paracoccidioidomycosis.</title>
        <authorList>
            <person name="Desjardins C.A."/>
            <person name="Champion M.D."/>
            <person name="Holder J.W."/>
            <person name="Muszewska A."/>
            <person name="Goldberg J."/>
            <person name="Bailao A.M."/>
            <person name="Brigido M.M."/>
            <person name="Ferreira M.E."/>
            <person name="Garcia A.M."/>
            <person name="Grynberg M."/>
            <person name="Gujja S."/>
            <person name="Heiman D.I."/>
            <person name="Henn M.R."/>
            <person name="Kodira C.D."/>
            <person name="Leon-Narvaez H."/>
            <person name="Longo L.V."/>
            <person name="Ma L.J."/>
            <person name="Malavazi I."/>
            <person name="Matsuo A.L."/>
            <person name="Morais F.V."/>
            <person name="Pereira M."/>
            <person name="Rodriguez-Brito S."/>
            <person name="Sakthikumar S."/>
            <person name="Salem-Izacc S.M."/>
            <person name="Sykes S.M."/>
            <person name="Teixeira M.M."/>
            <person name="Vallejo M.C."/>
            <person name="Walter M.E."/>
            <person name="Yandava C."/>
            <person name="Young S."/>
            <person name="Zeng Q."/>
            <person name="Zucker J."/>
            <person name="Felipe M.S."/>
            <person name="Goldman G.H."/>
            <person name="Haas B.J."/>
            <person name="McEwen J.G."/>
            <person name="Nino-Vega G."/>
            <person name="Puccia R."/>
            <person name="San-Blas G."/>
            <person name="Soares C.M."/>
            <person name="Birren B.W."/>
            <person name="Cuomo C.A."/>
        </authorList>
    </citation>
    <scope>NUCLEOTIDE SEQUENCE [LARGE SCALE GENOMIC DNA]</scope>
    <source>
        <strain evidence="4">ATCC MYA-826 / Pb01</strain>
    </source>
</reference>
<keyword evidence="2" id="KW-1133">Transmembrane helix</keyword>
<dbReference type="EMBL" id="KN293993">
    <property type="protein sequence ID" value="EEH38005.1"/>
    <property type="molecule type" value="Genomic_DNA"/>
</dbReference>
<dbReference type="InterPro" id="IPR040410">
    <property type="entry name" value="UPF0658_Golgi"/>
</dbReference>
<dbReference type="OrthoDB" id="4205782at2759"/>
<evidence type="ECO:0000313" key="3">
    <source>
        <dbReference type="EMBL" id="EEH38005.1"/>
    </source>
</evidence>
<dbReference type="HOGENOM" id="CLU_498837_0_0_1"/>
<organism evidence="3 4">
    <name type="scientific">Paracoccidioides lutzii (strain ATCC MYA-826 / Pb01)</name>
    <name type="common">Paracoccidioides brasiliensis</name>
    <dbReference type="NCBI Taxonomy" id="502779"/>
    <lineage>
        <taxon>Eukaryota</taxon>
        <taxon>Fungi</taxon>
        <taxon>Dikarya</taxon>
        <taxon>Ascomycota</taxon>
        <taxon>Pezizomycotina</taxon>
        <taxon>Eurotiomycetes</taxon>
        <taxon>Eurotiomycetidae</taxon>
        <taxon>Onygenales</taxon>
        <taxon>Ajellomycetaceae</taxon>
        <taxon>Paracoccidioides</taxon>
    </lineage>
</organism>
<keyword evidence="2" id="KW-0812">Transmembrane</keyword>
<feature type="transmembrane region" description="Helical" evidence="2">
    <location>
        <begin position="333"/>
        <end position="356"/>
    </location>
</feature>
<feature type="transmembrane region" description="Helical" evidence="2">
    <location>
        <begin position="377"/>
        <end position="401"/>
    </location>
</feature>
<proteinExistence type="predicted"/>
<protein>
    <submittedName>
        <fullName evidence="3">Uncharacterized protein</fullName>
    </submittedName>
</protein>
<feature type="transmembrane region" description="Helical" evidence="2">
    <location>
        <begin position="258"/>
        <end position="277"/>
    </location>
</feature>
<feature type="region of interest" description="Disordered" evidence="1">
    <location>
        <begin position="154"/>
        <end position="214"/>
    </location>
</feature>
<dbReference type="GO" id="GO:0005794">
    <property type="term" value="C:Golgi apparatus"/>
    <property type="evidence" value="ECO:0007669"/>
    <property type="project" value="TreeGrafter"/>
</dbReference>
<dbReference type="PANTHER" id="PTHR34391">
    <property type="entry name" value="UPF0658 GOLGI APPARATUS MEMBRANE PROTEIN C1952.10C-RELATED"/>
    <property type="match status" value="1"/>
</dbReference>
<dbReference type="RefSeq" id="XP_002797067.1">
    <property type="nucleotide sequence ID" value="XM_002797021.2"/>
</dbReference>
<dbReference type="Proteomes" id="UP000002059">
    <property type="component" value="Partially assembled WGS sequence"/>
</dbReference>
<feature type="transmembrane region" description="Helical" evidence="2">
    <location>
        <begin position="478"/>
        <end position="499"/>
    </location>
</feature>
<dbReference type="AlphaFoldDB" id="C1GQY1"/>